<dbReference type="RefSeq" id="XP_065668441.1">
    <property type="nucleotide sequence ID" value="XM_065812369.1"/>
</dbReference>
<dbReference type="InterPro" id="IPR050283">
    <property type="entry name" value="E-box_TF_Regulators"/>
</dbReference>
<accession>A0ABM4D2F8</accession>
<dbReference type="PANTHER" id="PTHR23349">
    <property type="entry name" value="BASIC HELIX-LOOP-HELIX TRANSCRIPTION FACTOR, TWIST"/>
    <property type="match status" value="1"/>
</dbReference>
<dbReference type="SMART" id="SM00353">
    <property type="entry name" value="HLH"/>
    <property type="match status" value="1"/>
</dbReference>
<evidence type="ECO:0000259" key="2">
    <source>
        <dbReference type="PROSITE" id="PS50888"/>
    </source>
</evidence>
<name>A0ABM4D2F8_HYDVU</name>
<gene>
    <name evidence="4" type="primary">LOC124807937</name>
</gene>
<proteinExistence type="predicted"/>
<dbReference type="InterPro" id="IPR036638">
    <property type="entry name" value="HLH_DNA-bd_sf"/>
</dbReference>
<protein>
    <submittedName>
        <fullName evidence="4">Achaete-scute complex protein T3 isoform X3</fullName>
    </submittedName>
</protein>
<reference evidence="4" key="1">
    <citation type="submission" date="2025-08" db="UniProtKB">
        <authorList>
            <consortium name="RefSeq"/>
        </authorList>
    </citation>
    <scope>IDENTIFICATION</scope>
</reference>
<feature type="domain" description="BHLH" evidence="2">
    <location>
        <begin position="109"/>
        <end position="161"/>
    </location>
</feature>
<evidence type="ECO:0000313" key="4">
    <source>
        <dbReference type="RefSeq" id="XP_065668441.1"/>
    </source>
</evidence>
<dbReference type="InterPro" id="IPR011598">
    <property type="entry name" value="bHLH_dom"/>
</dbReference>
<sequence>MFTNIAALLLKEVKKLKKRNLKNEMTSTYTYTTDGNGLSYLPYDVYNCVSSPTDNFCIDAGLLDYDQPVVQRTPIDNWVITNINPNSYNNGINFSVLTYPYLHDYGEPGFIRKRNERERMRVRNVNEGYARLRDHLPLEPNEKRLSKVETLRGAINYIKLLQDILEKSSKVDKKTNLYEKKLNEETNDIDVEN</sequence>
<dbReference type="Gene3D" id="4.10.280.10">
    <property type="entry name" value="Helix-loop-helix DNA-binding domain"/>
    <property type="match status" value="1"/>
</dbReference>
<organism evidence="3 4">
    <name type="scientific">Hydra vulgaris</name>
    <name type="common">Hydra</name>
    <name type="synonym">Hydra attenuata</name>
    <dbReference type="NCBI Taxonomy" id="6087"/>
    <lineage>
        <taxon>Eukaryota</taxon>
        <taxon>Metazoa</taxon>
        <taxon>Cnidaria</taxon>
        <taxon>Hydrozoa</taxon>
        <taxon>Hydroidolina</taxon>
        <taxon>Anthoathecata</taxon>
        <taxon>Aplanulata</taxon>
        <taxon>Hydridae</taxon>
        <taxon>Hydra</taxon>
    </lineage>
</organism>
<evidence type="ECO:0000313" key="3">
    <source>
        <dbReference type="Proteomes" id="UP001652625"/>
    </source>
</evidence>
<dbReference type="SUPFAM" id="SSF47459">
    <property type="entry name" value="HLH, helix-loop-helix DNA-binding domain"/>
    <property type="match status" value="1"/>
</dbReference>
<dbReference type="CDD" id="cd19724">
    <property type="entry name" value="bHLH_TS_ASCL3_like"/>
    <property type="match status" value="1"/>
</dbReference>
<keyword evidence="3" id="KW-1185">Reference proteome</keyword>
<dbReference type="Pfam" id="PF00010">
    <property type="entry name" value="HLH"/>
    <property type="match status" value="1"/>
</dbReference>
<keyword evidence="1" id="KW-0238">DNA-binding</keyword>
<dbReference type="PANTHER" id="PTHR23349:SF108">
    <property type="entry name" value="BHLH DOMAIN-CONTAINING PROTEIN"/>
    <property type="match status" value="1"/>
</dbReference>
<dbReference type="GeneID" id="124807937"/>
<dbReference type="Proteomes" id="UP001652625">
    <property type="component" value="Chromosome 12"/>
</dbReference>
<dbReference type="PROSITE" id="PS50888">
    <property type="entry name" value="BHLH"/>
    <property type="match status" value="1"/>
</dbReference>
<evidence type="ECO:0000256" key="1">
    <source>
        <dbReference type="ARBA" id="ARBA00023125"/>
    </source>
</evidence>